<evidence type="ECO:0000313" key="3">
    <source>
        <dbReference type="Proteomes" id="UP000039865"/>
    </source>
</evidence>
<feature type="compositionally biased region" description="Polar residues" evidence="1">
    <location>
        <begin position="470"/>
        <end position="480"/>
    </location>
</feature>
<dbReference type="AlphaFoldDB" id="A0A078B5X8"/>
<accession>A0A078B5X8</accession>
<reference evidence="2 3" key="1">
    <citation type="submission" date="2014-06" db="EMBL/GenBank/DDBJ databases">
        <authorList>
            <person name="Swart Estienne"/>
        </authorList>
    </citation>
    <scope>NUCLEOTIDE SEQUENCE [LARGE SCALE GENOMIC DNA]</scope>
    <source>
        <strain evidence="2 3">130c</strain>
    </source>
</reference>
<name>A0A078B5X8_STYLE</name>
<dbReference type="EMBL" id="CCKQ01017006">
    <property type="protein sequence ID" value="CDW88893.1"/>
    <property type="molecule type" value="Genomic_DNA"/>
</dbReference>
<protein>
    <submittedName>
        <fullName evidence="2">Uncharacterized protein</fullName>
    </submittedName>
</protein>
<sequence>MTGIYIPSTINNNHLLQDFKQMSNKNKKQNVNQDGTKVALPKVQSQPKFQIFKLEPVKLSTEQIQMGDQTQNRQKRKTLTQFEEVLQINNSANNKLFSTQASTQQNNEGNISNRNGQTNYQNKIIIFDTEQDDINLKSQIDTIQLNGISLTPMGDQSLHLPNISKIKMNEDQSMQNSKQTIQKNKLNFTFNSRSVANLFKLSKQQAILAQQVKTRKRTFEINLERMIKNENKFSGHVYNMGIIKYDPRVYKDQKSQFMILQDQMSVLSDKIGQFIFHLNSRGDQKIRQLFEYVTPEQQLIFNKRLEIMIGMIIIIGKSVLQEFGDTPQKIGIKNTDYLLKKQDMITNEIDALIENFETLREIHEIFKNCQSAYKIIQTNYDREAEDPQRIKVVIDLLDKTRFFCGELLEKFKIAERNYAATVIQVVVYIFQKQRKKDTDKARDDLFRSFLPEIDNKLAMRRRNRRKRQSADQSIQNQSIIDENNDDYDDERDDQDYEQDNSNKMIGDFKFSFQDMDLKSQFISPSSKALNNTNTTTNKNALSLLKANNNSLNPSKIILEQNEGKKKKKSSISQAQTIKKETYEMIDKMLKRNMSKASLQKIMLSKKDTKLTTKDVMPDEVEILNEQGKEKNMDMMRCVQIQKALKVGAGLCSSQIAENIYPLQRELGEHRDSLSKSISEIIKLKNVKMRIY</sequence>
<proteinExistence type="predicted"/>
<organism evidence="2 3">
    <name type="scientific">Stylonychia lemnae</name>
    <name type="common">Ciliate</name>
    <dbReference type="NCBI Taxonomy" id="5949"/>
    <lineage>
        <taxon>Eukaryota</taxon>
        <taxon>Sar</taxon>
        <taxon>Alveolata</taxon>
        <taxon>Ciliophora</taxon>
        <taxon>Intramacronucleata</taxon>
        <taxon>Spirotrichea</taxon>
        <taxon>Stichotrichia</taxon>
        <taxon>Sporadotrichida</taxon>
        <taxon>Oxytrichidae</taxon>
        <taxon>Stylonychinae</taxon>
        <taxon>Stylonychia</taxon>
    </lineage>
</organism>
<evidence type="ECO:0000313" key="2">
    <source>
        <dbReference type="EMBL" id="CDW88893.1"/>
    </source>
</evidence>
<feature type="compositionally biased region" description="Acidic residues" evidence="1">
    <location>
        <begin position="482"/>
        <end position="498"/>
    </location>
</feature>
<gene>
    <name evidence="2" type="primary">Contig19765.g20966</name>
    <name evidence="2" type="ORF">STYLEM_18018</name>
</gene>
<keyword evidence="3" id="KW-1185">Reference proteome</keyword>
<dbReference type="Proteomes" id="UP000039865">
    <property type="component" value="Unassembled WGS sequence"/>
</dbReference>
<evidence type="ECO:0000256" key="1">
    <source>
        <dbReference type="SAM" id="MobiDB-lite"/>
    </source>
</evidence>
<dbReference type="InParanoid" id="A0A078B5X8"/>
<feature type="region of interest" description="Disordered" evidence="1">
    <location>
        <begin position="460"/>
        <end position="501"/>
    </location>
</feature>